<accession>A0A941DN91</accession>
<dbReference type="AlphaFoldDB" id="A0A941DN91"/>
<dbReference type="EMBL" id="JAGSPN010000001">
    <property type="protein sequence ID" value="MBR7781111.1"/>
    <property type="molecule type" value="Genomic_DNA"/>
</dbReference>
<name>A0A941DN91_9BURK</name>
<dbReference type="Gene3D" id="1.25.40.80">
    <property type="match status" value="1"/>
</dbReference>
<comment type="cofactor">
    <cofactor evidence="1">
        <name>(6R)-5,10-methylene-5,6,7,8-tetrahydrofolate</name>
        <dbReference type="ChEBI" id="CHEBI:15636"/>
    </cofactor>
</comment>
<keyword evidence="3 4" id="KW-0274">FAD</keyword>
<feature type="region of interest" description="Disordered" evidence="5">
    <location>
        <begin position="478"/>
        <end position="511"/>
    </location>
</feature>
<evidence type="ECO:0000259" key="6">
    <source>
        <dbReference type="PROSITE" id="PS51645"/>
    </source>
</evidence>
<dbReference type="Proteomes" id="UP000680067">
    <property type="component" value="Unassembled WGS sequence"/>
</dbReference>
<comment type="cofactor">
    <cofactor evidence="4">
        <name>FAD</name>
        <dbReference type="ChEBI" id="CHEBI:57692"/>
    </cofactor>
    <text evidence="4">Binds 1 FAD per subunit.</text>
</comment>
<feature type="binding site" evidence="4">
    <location>
        <position position="266"/>
    </location>
    <ligand>
        <name>FAD</name>
        <dbReference type="ChEBI" id="CHEBI:57692"/>
    </ligand>
</feature>
<keyword evidence="7" id="KW-0456">Lyase</keyword>
<dbReference type="PROSITE" id="PS51645">
    <property type="entry name" value="PHR_CRY_ALPHA_BETA"/>
    <property type="match status" value="1"/>
</dbReference>
<dbReference type="Gene3D" id="1.10.579.10">
    <property type="entry name" value="DNA Cyclobutane Dipyrimidine Photolyase, subunit A, domain 3"/>
    <property type="match status" value="1"/>
</dbReference>
<evidence type="ECO:0000313" key="7">
    <source>
        <dbReference type="EMBL" id="MBR7781111.1"/>
    </source>
</evidence>
<dbReference type="GO" id="GO:0009416">
    <property type="term" value="P:response to light stimulus"/>
    <property type="evidence" value="ECO:0007669"/>
    <property type="project" value="TreeGrafter"/>
</dbReference>
<dbReference type="InterPro" id="IPR002081">
    <property type="entry name" value="Cryptochrome/DNA_photolyase_1"/>
</dbReference>
<proteinExistence type="predicted"/>
<keyword evidence="2 4" id="KW-0285">Flavoprotein</keyword>
<dbReference type="RefSeq" id="WP_212686446.1">
    <property type="nucleotide sequence ID" value="NZ_JAGSPN010000001.1"/>
</dbReference>
<dbReference type="Pfam" id="PF00875">
    <property type="entry name" value="DNA_photolyase"/>
    <property type="match status" value="1"/>
</dbReference>
<feature type="domain" description="Photolyase/cryptochrome alpha/beta" evidence="6">
    <location>
        <begin position="2"/>
        <end position="131"/>
    </location>
</feature>
<gene>
    <name evidence="7" type="ORF">KDM89_03065</name>
</gene>
<dbReference type="PANTHER" id="PTHR11455">
    <property type="entry name" value="CRYPTOCHROME"/>
    <property type="match status" value="1"/>
</dbReference>
<dbReference type="InterPro" id="IPR005101">
    <property type="entry name" value="Cryptochr/Photolyase_FAD-bd"/>
</dbReference>
<evidence type="ECO:0000256" key="5">
    <source>
        <dbReference type="SAM" id="MobiDB-lite"/>
    </source>
</evidence>
<feature type="compositionally biased region" description="Basic and acidic residues" evidence="5">
    <location>
        <begin position="479"/>
        <end position="491"/>
    </location>
</feature>
<dbReference type="Pfam" id="PF03441">
    <property type="entry name" value="FAD_binding_7"/>
    <property type="match status" value="1"/>
</dbReference>
<dbReference type="InterPro" id="IPR036134">
    <property type="entry name" value="Crypto/Photolyase_FAD-like_sf"/>
</dbReference>
<dbReference type="SUPFAM" id="SSF48173">
    <property type="entry name" value="Cryptochrome/photolyase FAD-binding domain"/>
    <property type="match status" value="1"/>
</dbReference>
<dbReference type="GO" id="GO:0003677">
    <property type="term" value="F:DNA binding"/>
    <property type="evidence" value="ECO:0007669"/>
    <property type="project" value="TreeGrafter"/>
</dbReference>
<sequence>MSYSLVWLKRDLRWQDHAAMSAAARNGPFACLYVIEPGLWQQPDMAASHYHFIVESLRSLYAALRAMGGQLLILHGDIISVLNALYDHSPFHTMHSHEETGNGWTYERDRQVAVWCREKNVQWQEHRQFGVVRGLRDRNRWQTAWETEMAKPLQTLPESLQWQKLPFDVQVPAAAALGLHQADPPSRQPGGRQQGLQALNTFAEERCMQYRGGISSPLSAPTACSRISPYLSYGCISMRETVQSVRRLLLKLPEQESRQRGGLQAFQSRLYWHCHFIQKLESEPEIEFQPMHRGYTGLREDGWNPLHFQLLTEGRTGWPLVDACVAMLRETGWLNFRMRAMLVSVAAYPLWLHWRDVGCWLATQFVDYEPGIHWSQMQMQSGTTGMNVPRIYNPLKQARDHDPHGRFVRRWLPAMRKVPDSWLFEPWKMPPVMQQQLGFTLGQELPQPPVELEQATRLAKQRLFAVRGQPEVRAAKAAVIEKHGSRVSRTDKPKRKPRQTLPEVVQASLFE</sequence>
<dbReference type="EC" id="4.1.99.3" evidence="7"/>
<dbReference type="PANTHER" id="PTHR11455:SF9">
    <property type="entry name" value="CRYPTOCHROME CIRCADIAN CLOCK 5 ISOFORM X1"/>
    <property type="match status" value="1"/>
</dbReference>
<evidence type="ECO:0000313" key="8">
    <source>
        <dbReference type="Proteomes" id="UP000680067"/>
    </source>
</evidence>
<evidence type="ECO:0000256" key="2">
    <source>
        <dbReference type="ARBA" id="ARBA00022630"/>
    </source>
</evidence>
<evidence type="ECO:0000256" key="3">
    <source>
        <dbReference type="ARBA" id="ARBA00022827"/>
    </source>
</evidence>
<dbReference type="SUPFAM" id="SSF52425">
    <property type="entry name" value="Cryptochrome/photolyase, N-terminal domain"/>
    <property type="match status" value="1"/>
</dbReference>
<dbReference type="InterPro" id="IPR006050">
    <property type="entry name" value="DNA_photolyase_N"/>
</dbReference>
<comment type="caution">
    <text evidence="7">The sequence shown here is derived from an EMBL/GenBank/DDBJ whole genome shotgun (WGS) entry which is preliminary data.</text>
</comment>
<dbReference type="InterPro" id="IPR014729">
    <property type="entry name" value="Rossmann-like_a/b/a_fold"/>
</dbReference>
<evidence type="ECO:0000256" key="4">
    <source>
        <dbReference type="PIRSR" id="PIRSR602081-1"/>
    </source>
</evidence>
<dbReference type="InterPro" id="IPR036155">
    <property type="entry name" value="Crypto/Photolyase_N_sf"/>
</dbReference>
<feature type="binding site" evidence="4">
    <location>
        <position position="210"/>
    </location>
    <ligand>
        <name>FAD</name>
        <dbReference type="ChEBI" id="CHEBI:57692"/>
    </ligand>
</feature>
<dbReference type="Gene3D" id="3.40.50.620">
    <property type="entry name" value="HUPs"/>
    <property type="match status" value="1"/>
</dbReference>
<dbReference type="GO" id="GO:0071949">
    <property type="term" value="F:FAD binding"/>
    <property type="evidence" value="ECO:0007669"/>
    <property type="project" value="TreeGrafter"/>
</dbReference>
<evidence type="ECO:0000256" key="1">
    <source>
        <dbReference type="ARBA" id="ARBA00001932"/>
    </source>
</evidence>
<protein>
    <submittedName>
        <fullName evidence="7">Deoxyribodipyrimidine photo-lyase</fullName>
        <ecNumber evidence="7">4.1.99.3</ecNumber>
    </submittedName>
</protein>
<dbReference type="GO" id="GO:0003904">
    <property type="term" value="F:deoxyribodipyrimidine photo-lyase activity"/>
    <property type="evidence" value="ECO:0007669"/>
    <property type="project" value="UniProtKB-EC"/>
</dbReference>
<keyword evidence="8" id="KW-1185">Reference proteome</keyword>
<organism evidence="7 8">
    <name type="scientific">Undibacterium luofuense</name>
    <dbReference type="NCBI Taxonomy" id="2828733"/>
    <lineage>
        <taxon>Bacteria</taxon>
        <taxon>Pseudomonadati</taxon>
        <taxon>Pseudomonadota</taxon>
        <taxon>Betaproteobacteria</taxon>
        <taxon>Burkholderiales</taxon>
        <taxon>Oxalobacteraceae</taxon>
        <taxon>Undibacterium</taxon>
    </lineage>
</organism>
<reference evidence="7" key="1">
    <citation type="submission" date="2021-04" db="EMBL/GenBank/DDBJ databases">
        <title>novel species isolated from subtropical streams in China.</title>
        <authorList>
            <person name="Lu H."/>
        </authorList>
    </citation>
    <scope>NUCLEOTIDE SEQUENCE</scope>
    <source>
        <strain evidence="7">LFS511W</strain>
    </source>
</reference>